<dbReference type="AlphaFoldDB" id="A0A3M7QGG7"/>
<evidence type="ECO:0000256" key="1">
    <source>
        <dbReference type="SAM" id="Phobius"/>
    </source>
</evidence>
<accession>A0A3M7QGG7</accession>
<reference evidence="2 3" key="1">
    <citation type="journal article" date="2018" name="Sci. Rep.">
        <title>Genomic signatures of local adaptation to the degree of environmental predictability in rotifers.</title>
        <authorList>
            <person name="Franch-Gras L."/>
            <person name="Hahn C."/>
            <person name="Garcia-Roger E.M."/>
            <person name="Carmona M.J."/>
            <person name="Serra M."/>
            <person name="Gomez A."/>
        </authorList>
    </citation>
    <scope>NUCLEOTIDE SEQUENCE [LARGE SCALE GENOMIC DNA]</scope>
    <source>
        <strain evidence="2">HYR1</strain>
    </source>
</reference>
<evidence type="ECO:0000313" key="2">
    <source>
        <dbReference type="EMBL" id="RNA10470.1"/>
    </source>
</evidence>
<dbReference type="EMBL" id="REGN01006191">
    <property type="protein sequence ID" value="RNA10470.1"/>
    <property type="molecule type" value="Genomic_DNA"/>
</dbReference>
<keyword evidence="3" id="KW-1185">Reference proteome</keyword>
<proteinExistence type="predicted"/>
<protein>
    <submittedName>
        <fullName evidence="2">Uncharacterized protein</fullName>
    </submittedName>
</protein>
<organism evidence="2 3">
    <name type="scientific">Brachionus plicatilis</name>
    <name type="common">Marine rotifer</name>
    <name type="synonym">Brachionus muelleri</name>
    <dbReference type="NCBI Taxonomy" id="10195"/>
    <lineage>
        <taxon>Eukaryota</taxon>
        <taxon>Metazoa</taxon>
        <taxon>Spiralia</taxon>
        <taxon>Gnathifera</taxon>
        <taxon>Rotifera</taxon>
        <taxon>Eurotatoria</taxon>
        <taxon>Monogononta</taxon>
        <taxon>Pseudotrocha</taxon>
        <taxon>Ploima</taxon>
        <taxon>Brachionidae</taxon>
        <taxon>Brachionus</taxon>
    </lineage>
</organism>
<feature type="transmembrane region" description="Helical" evidence="1">
    <location>
        <begin position="46"/>
        <end position="65"/>
    </location>
</feature>
<keyword evidence="1" id="KW-1133">Transmembrane helix</keyword>
<comment type="caution">
    <text evidence="2">The sequence shown here is derived from an EMBL/GenBank/DDBJ whole genome shotgun (WGS) entry which is preliminary data.</text>
</comment>
<keyword evidence="1" id="KW-0812">Transmembrane</keyword>
<sequence>MLNYKKFYFFYSTKRSWPDYNDFKKPKIQTKYYILHFKHFHFVRHYALTAFVYAFLVSFSVFSQYRDNFNQLKDLYLNKTDFTAKPGSGNFSTLWNDPHKNAIDLSFLKISNESQSPSFIDKLIKIKHNDGFFILSEYTEVISEKNSKLKYRIMPNRFIANFQNKKITSKKSNDKNNVVKVKKRLLYRKN</sequence>
<keyword evidence="1" id="KW-0472">Membrane</keyword>
<evidence type="ECO:0000313" key="3">
    <source>
        <dbReference type="Proteomes" id="UP000276133"/>
    </source>
</evidence>
<dbReference type="Proteomes" id="UP000276133">
    <property type="component" value="Unassembled WGS sequence"/>
</dbReference>
<name>A0A3M7QGG7_BRAPC</name>
<gene>
    <name evidence="2" type="ORF">BpHYR1_028172</name>
</gene>